<evidence type="ECO:0000256" key="5">
    <source>
        <dbReference type="ARBA" id="ARBA00038874"/>
    </source>
</evidence>
<evidence type="ECO:0000313" key="7">
    <source>
        <dbReference type="WBParaSite" id="nRc.2.0.1.t29497-RA"/>
    </source>
</evidence>
<dbReference type="PANTHER" id="PTHR22603">
    <property type="entry name" value="CHOLINE/ETHANOALAMINE KINASE"/>
    <property type="match status" value="1"/>
</dbReference>
<keyword evidence="1" id="KW-0594">Phospholipid biosynthesis</keyword>
<sequence length="252" mass="29350">MADHIEHFDVSLMNLDEQNLVIGAKKILRWIKADWPDQETMYKTWDEENRANRIVKFWNNSDHNEKNAVLVKIFGSKTGLIIDRFVDNFGSVSRIKSEIAFLENHLQNLNSPIVFCHNDLALRNIICDGNVTFVDYKFAGPNFQSFDVANLFMNVTEAGETDCLKSEFIQNWLKEYLIVFNKLNRIAVPSNSDVQILNSQVHASFLASYFFWSLWSLAWSLIAENPKIDYFEKSLVLIRRYQQIKTKSQIVI</sequence>
<keyword evidence="6" id="KW-1185">Reference proteome</keyword>
<comment type="pathway">
    <text evidence="3">Phospholipid metabolism; phosphatidylethanolamine biosynthesis; phosphatidylethanolamine from ethanolamine: step 1/3.</text>
</comment>
<reference evidence="7" key="1">
    <citation type="submission" date="2022-11" db="UniProtKB">
        <authorList>
            <consortium name="WormBaseParasite"/>
        </authorList>
    </citation>
    <scope>IDENTIFICATION</scope>
</reference>
<evidence type="ECO:0000256" key="3">
    <source>
        <dbReference type="ARBA" id="ARBA00037883"/>
    </source>
</evidence>
<evidence type="ECO:0000256" key="4">
    <source>
        <dbReference type="ARBA" id="ARBA00038211"/>
    </source>
</evidence>
<comment type="similarity">
    <text evidence="4">Belongs to the choline/ethanolamine kinase family.</text>
</comment>
<dbReference type="SUPFAM" id="SSF56112">
    <property type="entry name" value="Protein kinase-like (PK-like)"/>
    <property type="match status" value="1"/>
</dbReference>
<dbReference type="Gene3D" id="3.90.1200.10">
    <property type="match status" value="1"/>
</dbReference>
<dbReference type="WBParaSite" id="nRc.2.0.1.t29497-RA">
    <property type="protein sequence ID" value="nRc.2.0.1.t29497-RA"/>
    <property type="gene ID" value="nRc.2.0.1.g29497"/>
</dbReference>
<dbReference type="EC" id="2.7.1.82" evidence="5"/>
<keyword evidence="1" id="KW-0443">Lipid metabolism</keyword>
<evidence type="ECO:0000256" key="1">
    <source>
        <dbReference type="ARBA" id="ARBA00023209"/>
    </source>
</evidence>
<proteinExistence type="inferred from homology"/>
<keyword evidence="2" id="KW-1208">Phospholipid metabolism</keyword>
<dbReference type="GO" id="GO:0004305">
    <property type="term" value="F:ethanolamine kinase activity"/>
    <property type="evidence" value="ECO:0007669"/>
    <property type="project" value="UniProtKB-EC"/>
</dbReference>
<dbReference type="AlphaFoldDB" id="A0A915JUM3"/>
<accession>A0A915JUM3</accession>
<evidence type="ECO:0000256" key="2">
    <source>
        <dbReference type="ARBA" id="ARBA00023264"/>
    </source>
</evidence>
<dbReference type="PANTHER" id="PTHR22603:SF66">
    <property type="entry name" value="ETHANOLAMINE KINASE"/>
    <property type="match status" value="1"/>
</dbReference>
<dbReference type="Proteomes" id="UP000887565">
    <property type="component" value="Unplaced"/>
</dbReference>
<dbReference type="Pfam" id="PF01633">
    <property type="entry name" value="Choline_kinase"/>
    <property type="match status" value="1"/>
</dbReference>
<evidence type="ECO:0000313" key="6">
    <source>
        <dbReference type="Proteomes" id="UP000887565"/>
    </source>
</evidence>
<organism evidence="6 7">
    <name type="scientific">Romanomermis culicivorax</name>
    <name type="common">Nematode worm</name>
    <dbReference type="NCBI Taxonomy" id="13658"/>
    <lineage>
        <taxon>Eukaryota</taxon>
        <taxon>Metazoa</taxon>
        <taxon>Ecdysozoa</taxon>
        <taxon>Nematoda</taxon>
        <taxon>Enoplea</taxon>
        <taxon>Dorylaimia</taxon>
        <taxon>Mermithida</taxon>
        <taxon>Mermithoidea</taxon>
        <taxon>Mermithidae</taxon>
        <taxon>Romanomermis</taxon>
    </lineage>
</organism>
<keyword evidence="1" id="KW-0444">Lipid biosynthesis</keyword>
<dbReference type="GO" id="GO:0005737">
    <property type="term" value="C:cytoplasm"/>
    <property type="evidence" value="ECO:0007669"/>
    <property type="project" value="TreeGrafter"/>
</dbReference>
<protein>
    <recommendedName>
        <fullName evidence="5">ethanolamine kinase</fullName>
        <ecNumber evidence="5">2.7.1.82</ecNumber>
    </recommendedName>
</protein>
<dbReference type="GO" id="GO:0006646">
    <property type="term" value="P:phosphatidylethanolamine biosynthetic process"/>
    <property type="evidence" value="ECO:0007669"/>
    <property type="project" value="TreeGrafter"/>
</dbReference>
<dbReference type="InterPro" id="IPR011009">
    <property type="entry name" value="Kinase-like_dom_sf"/>
</dbReference>
<name>A0A915JUM3_ROMCU</name>